<keyword evidence="2" id="KW-1185">Reference proteome</keyword>
<evidence type="ECO:0000313" key="1">
    <source>
        <dbReference type="EMBL" id="KAJ7568158.1"/>
    </source>
</evidence>
<protein>
    <submittedName>
        <fullName evidence="1">Uncharacterized protein</fullName>
    </submittedName>
</protein>
<accession>A0ACC2ENV8</accession>
<dbReference type="EMBL" id="CM055092">
    <property type="protein sequence ID" value="KAJ7568158.1"/>
    <property type="molecule type" value="Genomic_DNA"/>
</dbReference>
<evidence type="ECO:0000313" key="2">
    <source>
        <dbReference type="Proteomes" id="UP001162992"/>
    </source>
</evidence>
<dbReference type="Proteomes" id="UP001162992">
    <property type="component" value="Chromosome 1"/>
</dbReference>
<comment type="caution">
    <text evidence="1">The sequence shown here is derived from an EMBL/GenBank/DDBJ whole genome shotgun (WGS) entry which is preliminary data.</text>
</comment>
<reference evidence="2" key="1">
    <citation type="journal article" date="2024" name="Proc. Natl. Acad. Sci. U.S.A.">
        <title>Extraordinary preservation of gene collinearity over three hundred million years revealed in homosporous lycophytes.</title>
        <authorList>
            <person name="Li C."/>
            <person name="Wickell D."/>
            <person name="Kuo L.Y."/>
            <person name="Chen X."/>
            <person name="Nie B."/>
            <person name="Liao X."/>
            <person name="Peng D."/>
            <person name="Ji J."/>
            <person name="Jenkins J."/>
            <person name="Williams M."/>
            <person name="Shu S."/>
            <person name="Plott C."/>
            <person name="Barry K."/>
            <person name="Rajasekar S."/>
            <person name="Grimwood J."/>
            <person name="Han X."/>
            <person name="Sun S."/>
            <person name="Hou Z."/>
            <person name="He W."/>
            <person name="Dai G."/>
            <person name="Sun C."/>
            <person name="Schmutz J."/>
            <person name="Leebens-Mack J.H."/>
            <person name="Li F.W."/>
            <person name="Wang L."/>
        </authorList>
    </citation>
    <scope>NUCLEOTIDE SEQUENCE [LARGE SCALE GENOMIC DNA]</scope>
    <source>
        <strain evidence="2">cv. PW_Plant_1</strain>
    </source>
</reference>
<proteinExistence type="predicted"/>
<organism evidence="1 2">
    <name type="scientific">Diphasiastrum complanatum</name>
    <name type="common">Issler's clubmoss</name>
    <name type="synonym">Lycopodium complanatum</name>
    <dbReference type="NCBI Taxonomy" id="34168"/>
    <lineage>
        <taxon>Eukaryota</taxon>
        <taxon>Viridiplantae</taxon>
        <taxon>Streptophyta</taxon>
        <taxon>Embryophyta</taxon>
        <taxon>Tracheophyta</taxon>
        <taxon>Lycopodiopsida</taxon>
        <taxon>Lycopodiales</taxon>
        <taxon>Lycopodiaceae</taxon>
        <taxon>Lycopodioideae</taxon>
        <taxon>Diphasiastrum</taxon>
    </lineage>
</organism>
<sequence length="1149" mass="127198">MKASFESRLFLLLLYITFLHAGAIFFFTRGFLLTRTELSHFSLCHDAHSAPCAPAAFSFGSDVQPPAAQQHSMDHRKLELEFCSGSNLDSATCTSQLSQLADGQALGEGKGADLGFARKNAELELAGADSGIELKVDAEAADPKLSKCWTEPAVKRVVIMIIDALRFDFVAPSTYSNLGAMPWMNKLKILQELVDKEAPAATFFKFISDPPTTTLQRLKGLMTGGLPTFIDIGHSFGAPAIVEDNLILQLKRMGKRVVMMGDDTWLQLFPNDLAEVYPFPSFNVKDLHTVDNGVIKELFPALHRDNWDVLIAHFLGVDHVGHIFGVESPLMVEKLEQYNAIIEKVISLLRDLSKPGSPHEDTLLIIMGDHGQTLNGDHGGGTAEEVETALFAMSMRKPRGFLPQQLRSSPCNSFSVDSGDDCISTLPQLDFAPTLAALLGLPFPFGSVGRVNPELYALSAGTWPNFQLIPPQPHETFVVLIEWLERYLTVLCINSWQVKRYFEVYEASALSKFPAEQLSSLNDLYVKSHLLANIIRKNQGPAQIGTGYEEFLHKRISNLTDEILSFSSFLKAAGLLARSQWTQFGDVYMAVGVLTLIVSVAVHAVALQRLFGIGIDIKEGKLVQLLPVRRVSMTSIGSAAMMIIIVIAFHSLSKNRLTNPFARSVNSLKDELPLTVFGVLLCSSAFSYLSTIERSYNIKAGHHMTFQWLLNSKVPDIKNCAAILFVIIHACSLLSNSFILSEGQVASFLLASLGLLYLRHAIQERSKLLQAIFFLCLNRALSSIGLIGIVKDAAVQVPVTNEISDSSGSYARWDGWALLLSAVGLTSLPLILLSWMLRQHAFRNREAKHGILFMPAIAVPSAYTLIIIHWLAMDLSGIHLVDMGDFMYEFSRLQLPRMVYATSIVLTFVAAFISWRSTTQKGKSYRDEVVKDAAVALVAAWSPTIILLVGRKGPLIACLVFFAVQCLVDLQSLKRLQQEMAMEKTDNDMYSVPAVDWNFLAILLFFCTGHRCTFDGLRYPAAFIGFDDFNLYRQGALLAIDTFGLSHVLPILGIPLLVAASYSVSDITKQAPLTLQIGKVTVCECVCVCVCVCVRERIRIRIIIINVFWCPGAHKTKESTKCEKHCPHKDLFTNEKTVKLKLKYRSLCL</sequence>
<gene>
    <name evidence="1" type="ORF">O6H91_01G020900</name>
</gene>
<name>A0ACC2ENV8_DIPCM</name>